<keyword evidence="5" id="KW-1185">Reference proteome</keyword>
<name>F8L576_SIMNZ</name>
<dbReference type="GO" id="GO:0004803">
    <property type="term" value="F:transposase activity"/>
    <property type="evidence" value="ECO:0007669"/>
    <property type="project" value="InterPro"/>
</dbReference>
<keyword evidence="1" id="KW-0812">Transmembrane</keyword>
<evidence type="ECO:0000313" key="4">
    <source>
        <dbReference type="EMBL" id="CCB90187.1"/>
    </source>
</evidence>
<dbReference type="eggNOG" id="COG4886">
    <property type="taxonomic scope" value="Bacteria"/>
</dbReference>
<dbReference type="PANTHER" id="PTHR34631">
    <property type="match status" value="1"/>
</dbReference>
<protein>
    <submittedName>
        <fullName evidence="3">Putative transposase for transposon Tn903</fullName>
    </submittedName>
</protein>
<dbReference type="NCBIfam" id="NF033579">
    <property type="entry name" value="transpos_IS5_2"/>
    <property type="match status" value="1"/>
</dbReference>
<dbReference type="OrthoDB" id="21089at2"/>
<reference evidence="3 5" key="2">
    <citation type="journal article" date="2011" name="Mol. Biol. Evol.">
        <title>Unity in variety--the pan-genome of the Chlamydiae.</title>
        <authorList>
            <person name="Collingro A."/>
            <person name="Tischler P."/>
            <person name="Weinmaier T."/>
            <person name="Penz T."/>
            <person name="Heinz E."/>
            <person name="Brunham R.C."/>
            <person name="Read T.D."/>
            <person name="Bavoil P.M."/>
            <person name="Sachse K."/>
            <person name="Kahane S."/>
            <person name="Friedman M.G."/>
            <person name="Rattei T."/>
            <person name="Myers G.S."/>
            <person name="Horn M."/>
        </authorList>
    </citation>
    <scope>NUCLEOTIDE SEQUENCE [LARGE SCALE GENOMIC DNA]</scope>
    <source>
        <strain evidence="5">ATCC VR-1471 / Z</strain>
        <strain evidence="3">Z</strain>
    </source>
</reference>
<dbReference type="Pfam" id="PF01609">
    <property type="entry name" value="DDE_Tnp_1"/>
    <property type="match status" value="1"/>
</dbReference>
<dbReference type="InterPro" id="IPR053520">
    <property type="entry name" value="Transposase_Tn903"/>
</dbReference>
<proteinExistence type="predicted"/>
<dbReference type="GO" id="GO:0006313">
    <property type="term" value="P:DNA transposition"/>
    <property type="evidence" value="ECO:0007669"/>
    <property type="project" value="InterPro"/>
</dbReference>
<accession>F8L576</accession>
<keyword evidence="1" id="KW-0472">Membrane</keyword>
<dbReference type="EMBL" id="FR872582">
    <property type="protein sequence ID" value="CCB90187.1"/>
    <property type="molecule type" value="Genomic_DNA"/>
</dbReference>
<sequence length="294" mass="34213">MRKRNWHKYNRDLVKRGSITFFIDPNALTEKPEENKRGRPRLFSLPLIYLLLVLKIQYRLTYRTLEGFAKSILPHIEPDVFLPTYSLICKRASYMEALLPKLSSRRPKVVLLDTTGIKVYGEGEWKVKMHGASKRRKWVKLHIAIDENTQEIIHFEITKGHEADCKIGPKIIEKLPKPVETVIADGGYDTKRCREAINQIGAKDLIPPRKNSLLSPFMTRRNNALREIKGLGGDQLAREIWGKLTRYSRRALAETSFSRLKRLYGERFFSKKIETQKIEGHIKCKMLNQMLLIT</sequence>
<dbReference type="HOGENOM" id="CLU_062982_1_0_0"/>
<dbReference type="InterPro" id="IPR002559">
    <property type="entry name" value="Transposase_11"/>
</dbReference>
<dbReference type="Proteomes" id="UP000000496">
    <property type="component" value="Chromosome gsn.131"/>
</dbReference>
<feature type="transmembrane region" description="Helical" evidence="1">
    <location>
        <begin position="42"/>
        <end position="60"/>
    </location>
</feature>
<dbReference type="KEGG" id="sng:SNE_A00790"/>
<dbReference type="KEGG" id="sng:SNE_A23100"/>
<dbReference type="PANTHER" id="PTHR34631:SF3">
    <property type="entry name" value="ISSOD12 TRANSPOSASE TNPA_ISSOD12"/>
    <property type="match status" value="1"/>
</dbReference>
<reference key="1">
    <citation type="journal article" date="2011" name="Mol. Biol. Evol.">
        <title>Unity in variety -- the pan-genome of the Chlamydiae.</title>
        <authorList>
            <person name="Collingro A."/>
            <person name="Tischler P."/>
            <person name="Weinmaier T."/>
            <person name="Penz T."/>
            <person name="Heinz E."/>
            <person name="Brunham R.C."/>
            <person name="Read T.D."/>
            <person name="Bavoil P.M."/>
            <person name="Sachse K."/>
            <person name="Kahane S."/>
            <person name="Friedman M.G."/>
            <person name="Rattei T."/>
            <person name="Myers G.S.A."/>
            <person name="Horn M."/>
        </authorList>
    </citation>
    <scope>NUCLEOTIDE SEQUENCE</scope>
    <source>
        <strain>Z</strain>
    </source>
</reference>
<dbReference type="EMBL" id="FR872582">
    <property type="protein sequence ID" value="CCB87957.1"/>
    <property type="molecule type" value="Genomic_DNA"/>
</dbReference>
<evidence type="ECO:0000256" key="1">
    <source>
        <dbReference type="SAM" id="Phobius"/>
    </source>
</evidence>
<dbReference type="InterPro" id="IPR053172">
    <property type="entry name" value="Tn903_transposase"/>
</dbReference>
<feature type="domain" description="Transposase IS4-like" evidence="2">
    <location>
        <begin position="106"/>
        <end position="288"/>
    </location>
</feature>
<evidence type="ECO:0000259" key="2">
    <source>
        <dbReference type="Pfam" id="PF01609"/>
    </source>
</evidence>
<dbReference type="GO" id="GO:0003677">
    <property type="term" value="F:DNA binding"/>
    <property type="evidence" value="ECO:0007669"/>
    <property type="project" value="InterPro"/>
</dbReference>
<organism evidence="3 5">
    <name type="scientific">Simkania negevensis (strain ATCC VR-1471 / DSM 27360 / Z)</name>
    <dbReference type="NCBI Taxonomy" id="331113"/>
    <lineage>
        <taxon>Bacteria</taxon>
        <taxon>Pseudomonadati</taxon>
        <taxon>Chlamydiota</taxon>
        <taxon>Chlamydiia</taxon>
        <taxon>Parachlamydiales</taxon>
        <taxon>Simkaniaceae</taxon>
        <taxon>Simkania</taxon>
    </lineage>
</organism>
<evidence type="ECO:0000313" key="3">
    <source>
        <dbReference type="EMBL" id="CCB87957.1"/>
    </source>
</evidence>
<keyword evidence="1" id="KW-1133">Transmembrane helix</keyword>
<dbReference type="AlphaFoldDB" id="F8L576"/>
<dbReference type="RefSeq" id="WP_013942424.1">
    <property type="nucleotide sequence ID" value="NC_015713.1"/>
</dbReference>
<evidence type="ECO:0000313" key="5">
    <source>
        <dbReference type="Proteomes" id="UP000000496"/>
    </source>
</evidence>
<gene>
    <name evidence="3" type="ordered locus">SNE_A00790</name>
    <name evidence="4" type="ordered locus">SNE_A23100</name>
</gene>